<dbReference type="InterPro" id="IPR043504">
    <property type="entry name" value="Peptidase_S1_PA_chymotrypsin"/>
</dbReference>
<dbReference type="SUPFAM" id="SSF50156">
    <property type="entry name" value="PDZ domain-like"/>
    <property type="match status" value="1"/>
</dbReference>
<dbReference type="Pfam" id="PF17815">
    <property type="entry name" value="PDZ_3"/>
    <property type="match status" value="1"/>
</dbReference>
<evidence type="ECO:0000313" key="5">
    <source>
        <dbReference type="EMBL" id="SFV52526.1"/>
    </source>
</evidence>
<sequence length="493" mass="55989">MRYIILIFFISLQLIAKDSSEDITKQAIVKIYTVAKVPNYLEPWGSSIRRSSGSGAIISGNRILTNAHVVANNTFIEVQRYGERKLYLAKVLSVSHQADMALLEVEDKRFFEGVEPLELGVLPDIEQKVVVYGFPMGGKTLSATKGIVSRIEHHRYAHSGESFLAIQVDAAVNPGNSGGPALSNGKIVGIAMQGLTKSQNIGYLVPVNMIKHFLIDIEDGKYDGFADLGLTTQKMENPTIKSYYNMDENTTGILVANLAYNTSLQGVVKEGDIITAIDGHNIEDDNTVEFRNHEYTSYHYFTDQHQLGEEIELDIIRDRKPMKIRATLNHVADDLLLVKTTEYDKMPRYFIYGGYVFSPLSRNLLRRSSRNQLTLRYFATQWPKEEKKEVVVLLKVLASNLSRGNYSFSFWPIDRVNGKKFDNFNTFYKMIQEFDGEYIVLEDKDGAKVVINREEALAKQSDILKKYNIEFDKSIDLRGEKRFQSHPKESPHL</sequence>
<dbReference type="InterPro" id="IPR036034">
    <property type="entry name" value="PDZ_sf"/>
</dbReference>
<reference evidence="5" key="1">
    <citation type="submission" date="2016-10" db="EMBL/GenBank/DDBJ databases">
        <authorList>
            <person name="de Groot N.N."/>
        </authorList>
    </citation>
    <scope>NUCLEOTIDE SEQUENCE</scope>
</reference>
<dbReference type="PANTHER" id="PTHR45980:SF9">
    <property type="entry name" value="PROTEASE DO-LIKE 10, MITOCHONDRIAL-RELATED"/>
    <property type="match status" value="1"/>
</dbReference>
<keyword evidence="1 5" id="KW-0645">Protease</keyword>
<dbReference type="PRINTS" id="PR00834">
    <property type="entry name" value="PROTEASES2C"/>
</dbReference>
<dbReference type="InterPro" id="IPR009003">
    <property type="entry name" value="Peptidase_S1_PA"/>
</dbReference>
<dbReference type="AlphaFoldDB" id="A0A1W1BG47"/>
<dbReference type="InterPro" id="IPR041517">
    <property type="entry name" value="DEGP_PDZ"/>
</dbReference>
<dbReference type="InterPro" id="IPR001940">
    <property type="entry name" value="Peptidase_S1C"/>
</dbReference>
<name>A0A1W1BG47_9ZZZZ</name>
<dbReference type="GO" id="GO:0004252">
    <property type="term" value="F:serine-type endopeptidase activity"/>
    <property type="evidence" value="ECO:0007669"/>
    <property type="project" value="InterPro"/>
</dbReference>
<dbReference type="Gene3D" id="2.30.42.10">
    <property type="match status" value="1"/>
</dbReference>
<dbReference type="SUPFAM" id="SSF50494">
    <property type="entry name" value="Trypsin-like serine proteases"/>
    <property type="match status" value="1"/>
</dbReference>
<dbReference type="Gene3D" id="3.20.190.20">
    <property type="match status" value="1"/>
</dbReference>
<keyword evidence="3" id="KW-0720">Serine protease</keyword>
<dbReference type="EMBL" id="FPHC01000026">
    <property type="protein sequence ID" value="SFV52526.1"/>
    <property type="molecule type" value="Genomic_DNA"/>
</dbReference>
<dbReference type="InterPro" id="IPR046449">
    <property type="entry name" value="DEGP_PDZ_sf"/>
</dbReference>
<dbReference type="GO" id="GO:0006508">
    <property type="term" value="P:proteolysis"/>
    <property type="evidence" value="ECO:0007669"/>
    <property type="project" value="UniProtKB-KW"/>
</dbReference>
<protein>
    <submittedName>
        <fullName evidence="5">Serine protease identified by sequence similarity putative ORF located using Blastx/Glimmer</fullName>
    </submittedName>
</protein>
<proteinExistence type="predicted"/>
<gene>
    <name evidence="5" type="ORF">MNB_SV-6-175</name>
</gene>
<feature type="domain" description="Protease Do-like PDZ" evidence="4">
    <location>
        <begin position="338"/>
        <end position="476"/>
    </location>
</feature>
<evidence type="ECO:0000256" key="3">
    <source>
        <dbReference type="ARBA" id="ARBA00022825"/>
    </source>
</evidence>
<evidence type="ECO:0000256" key="2">
    <source>
        <dbReference type="ARBA" id="ARBA00022801"/>
    </source>
</evidence>
<organism evidence="5">
    <name type="scientific">hydrothermal vent metagenome</name>
    <dbReference type="NCBI Taxonomy" id="652676"/>
    <lineage>
        <taxon>unclassified sequences</taxon>
        <taxon>metagenomes</taxon>
        <taxon>ecological metagenomes</taxon>
    </lineage>
</organism>
<keyword evidence="2" id="KW-0378">Hydrolase</keyword>
<evidence type="ECO:0000256" key="1">
    <source>
        <dbReference type="ARBA" id="ARBA00022670"/>
    </source>
</evidence>
<dbReference type="Pfam" id="PF13365">
    <property type="entry name" value="Trypsin_2"/>
    <property type="match status" value="1"/>
</dbReference>
<dbReference type="Gene3D" id="2.40.10.10">
    <property type="entry name" value="Trypsin-like serine proteases"/>
    <property type="match status" value="2"/>
</dbReference>
<dbReference type="PANTHER" id="PTHR45980">
    <property type="match status" value="1"/>
</dbReference>
<evidence type="ECO:0000259" key="4">
    <source>
        <dbReference type="Pfam" id="PF17815"/>
    </source>
</evidence>
<accession>A0A1W1BG47</accession>